<dbReference type="GO" id="GO:0046872">
    <property type="term" value="F:metal ion binding"/>
    <property type="evidence" value="ECO:0007669"/>
    <property type="project" value="UniProtKB-KW"/>
</dbReference>
<dbReference type="Pfam" id="PF21704">
    <property type="entry name" value="POLH-Rev1_HhH"/>
    <property type="match status" value="1"/>
</dbReference>
<dbReference type="GO" id="GO:0006281">
    <property type="term" value="P:DNA repair"/>
    <property type="evidence" value="ECO:0007669"/>
    <property type="project" value="UniProtKB-KW"/>
</dbReference>
<dbReference type="STRING" id="1108050.A0A0B7FB85"/>
<feature type="region of interest" description="Disordered" evidence="8">
    <location>
        <begin position="66"/>
        <end position="100"/>
    </location>
</feature>
<dbReference type="InterPro" id="IPR052230">
    <property type="entry name" value="DNA_polymerase_eta"/>
</dbReference>
<feature type="compositionally biased region" description="Basic and acidic residues" evidence="8">
    <location>
        <begin position="425"/>
        <end position="435"/>
    </location>
</feature>
<dbReference type="GO" id="GO:0003684">
    <property type="term" value="F:damaged DNA binding"/>
    <property type="evidence" value="ECO:0007669"/>
    <property type="project" value="InterPro"/>
</dbReference>
<dbReference type="GO" id="GO:0070987">
    <property type="term" value="P:error-free translesion synthesis"/>
    <property type="evidence" value="ECO:0007669"/>
    <property type="project" value="UniProtKB-ARBA"/>
</dbReference>
<dbReference type="Gene3D" id="3.30.70.270">
    <property type="match status" value="1"/>
</dbReference>
<keyword evidence="6" id="KW-0539">Nucleus</keyword>
<sequence>MMPAGGEMEKASIDEVFIDYTIPVRVIMLERYPELRVPDGPFDLDTPLPLPPTRIDWSRTDAHIIPVNESSVDNDDASRSRTPPVASEPASDTIEPPEIGSDAPLTWHDVALSIAAELMRDIRQATFEKLGYTLSAGIARNKMLAKLSASYRKPMAQSVLRNAAIPGYLGPMPFQKIRFLGGKLGDAIATQFGATTVSELREIELEDMQRRCGEESIWVWNVLRTIAKVVSPSLLQSYLSTYRDFIPSTTVKERTSLKSMMASKNVRPGITTTEQARHWLAVLSAELAVRLTDARKVNSTVWPRTIVLHIRQGMMLAFLVHCLQITYPTLHTPGSNTPRSKQIAFPFTRTFSAATILVPAEKLWRMLLPGTGDLSVGVINVALGFAGLDALEAGQKGIEGFFSAKGSNSSAKKTVLSINGPTTTKSERLASEKGARRTTSPGPKDSKHQGKEQSSKLKRDFFSGATSNKRKIEVHEVLDDSSSDVVEISPPPTAKRMNSGSSGGSGARTSTPTPVSRDASLKQRRSNSNDKDKDKAKSKKNGKAVSGGTANLSNFFASRSEDVNAKAKGKK</sequence>
<reference evidence="10 11" key="1">
    <citation type="submission" date="2014-11" db="EMBL/GenBank/DDBJ databases">
        <authorList>
            <person name="Wibberg Daniel"/>
        </authorList>
    </citation>
    <scope>NUCLEOTIDE SEQUENCE [LARGE SCALE GENOMIC DNA]</scope>
    <source>
        <strain evidence="10">Rhizoctonia solani AG1-IB 7/3/14</strain>
    </source>
</reference>
<dbReference type="PANTHER" id="PTHR45873">
    <property type="entry name" value="DNA POLYMERASE ETA"/>
    <property type="match status" value="1"/>
</dbReference>
<dbReference type="GO" id="GO:0005634">
    <property type="term" value="C:nucleus"/>
    <property type="evidence" value="ECO:0007669"/>
    <property type="project" value="UniProtKB-SubCell"/>
</dbReference>
<dbReference type="Pfam" id="PF11799">
    <property type="entry name" value="IMS_C"/>
    <property type="match status" value="1"/>
</dbReference>
<dbReference type="GO" id="GO:0005657">
    <property type="term" value="C:replication fork"/>
    <property type="evidence" value="ECO:0007669"/>
    <property type="project" value="TreeGrafter"/>
</dbReference>
<accession>A0A0B7FB85</accession>
<evidence type="ECO:0000256" key="3">
    <source>
        <dbReference type="ARBA" id="ARBA00022723"/>
    </source>
</evidence>
<dbReference type="Pfam" id="PF00817">
    <property type="entry name" value="IMS"/>
    <property type="match status" value="1"/>
</dbReference>
<dbReference type="Gene3D" id="1.10.150.20">
    <property type="entry name" value="5' to 3' exonuclease, C-terminal subdomain"/>
    <property type="match status" value="1"/>
</dbReference>
<keyword evidence="2 10" id="KW-0808">Transferase</keyword>
<dbReference type="SUPFAM" id="SSF56672">
    <property type="entry name" value="DNA/RNA polymerases"/>
    <property type="match status" value="1"/>
</dbReference>
<dbReference type="InterPro" id="IPR017961">
    <property type="entry name" value="DNA_pol_Y-fam_little_finger"/>
</dbReference>
<comment type="subcellular location">
    <subcellularLocation>
        <location evidence="1">Nucleus</location>
    </subcellularLocation>
</comment>
<dbReference type="GO" id="GO:0009314">
    <property type="term" value="P:response to radiation"/>
    <property type="evidence" value="ECO:0007669"/>
    <property type="project" value="TreeGrafter"/>
</dbReference>
<dbReference type="FunFam" id="1.10.150.20:FF:000014">
    <property type="entry name" value="Polymerase (DNA directed), eta"/>
    <property type="match status" value="1"/>
</dbReference>
<dbReference type="SUPFAM" id="SSF100879">
    <property type="entry name" value="Lesion bypass DNA polymerase (Y-family), little finger domain"/>
    <property type="match status" value="1"/>
</dbReference>
<dbReference type="EMBL" id="LN679101">
    <property type="protein sequence ID" value="CEL55316.1"/>
    <property type="molecule type" value="Genomic_DNA"/>
</dbReference>
<evidence type="ECO:0000256" key="2">
    <source>
        <dbReference type="ARBA" id="ARBA00022679"/>
    </source>
</evidence>
<proteinExistence type="predicted"/>
<feature type="domain" description="UmuC" evidence="9">
    <location>
        <begin position="120"/>
        <end position="181"/>
    </location>
</feature>
<evidence type="ECO:0000256" key="6">
    <source>
        <dbReference type="ARBA" id="ARBA00023242"/>
    </source>
</evidence>
<evidence type="ECO:0000256" key="5">
    <source>
        <dbReference type="ARBA" id="ARBA00023204"/>
    </source>
</evidence>
<evidence type="ECO:0000256" key="4">
    <source>
        <dbReference type="ARBA" id="ARBA00022763"/>
    </source>
</evidence>
<dbReference type="InterPro" id="IPR043128">
    <property type="entry name" value="Rev_trsase/Diguanyl_cyclase"/>
</dbReference>
<gene>
    <name evidence="10" type="ORF">RSOLAG1IB_01326</name>
</gene>
<keyword evidence="10" id="KW-0548">Nucleotidyltransferase</keyword>
<dbReference type="PANTHER" id="PTHR45873:SF1">
    <property type="entry name" value="DNA POLYMERASE ETA"/>
    <property type="match status" value="1"/>
</dbReference>
<dbReference type="PROSITE" id="PS50173">
    <property type="entry name" value="UMUC"/>
    <property type="match status" value="1"/>
</dbReference>
<evidence type="ECO:0000256" key="7">
    <source>
        <dbReference type="ARBA" id="ARBA00044975"/>
    </source>
</evidence>
<dbReference type="Proteomes" id="UP000059188">
    <property type="component" value="Unassembled WGS sequence"/>
</dbReference>
<dbReference type="OrthoDB" id="5723at2759"/>
<dbReference type="Gene3D" id="3.30.1490.100">
    <property type="entry name" value="DNA polymerase, Y-family, little finger domain"/>
    <property type="match status" value="1"/>
</dbReference>
<keyword evidence="4" id="KW-0227">DNA damage</keyword>
<keyword evidence="11" id="KW-1185">Reference proteome</keyword>
<name>A0A0B7FB85_THACB</name>
<dbReference type="InterPro" id="IPR043502">
    <property type="entry name" value="DNA/RNA_pol_sf"/>
</dbReference>
<dbReference type="InterPro" id="IPR001126">
    <property type="entry name" value="UmuC"/>
</dbReference>
<feature type="region of interest" description="Disordered" evidence="8">
    <location>
        <begin position="412"/>
        <end position="571"/>
    </location>
</feature>
<evidence type="ECO:0000256" key="1">
    <source>
        <dbReference type="ARBA" id="ARBA00004123"/>
    </source>
</evidence>
<evidence type="ECO:0000313" key="11">
    <source>
        <dbReference type="Proteomes" id="UP000059188"/>
    </source>
</evidence>
<feature type="compositionally biased region" description="Basic and acidic residues" evidence="8">
    <location>
        <begin position="444"/>
        <end position="461"/>
    </location>
</feature>
<dbReference type="InterPro" id="IPR036775">
    <property type="entry name" value="DNA_pol_Y-fam_lit_finger_sf"/>
</dbReference>
<evidence type="ECO:0000259" key="9">
    <source>
        <dbReference type="PROSITE" id="PS50173"/>
    </source>
</evidence>
<dbReference type="GO" id="GO:0003887">
    <property type="term" value="F:DNA-directed DNA polymerase activity"/>
    <property type="evidence" value="ECO:0007669"/>
    <property type="project" value="TreeGrafter"/>
</dbReference>
<dbReference type="GO" id="GO:0042276">
    <property type="term" value="P:error-prone translesion synthesis"/>
    <property type="evidence" value="ECO:0007669"/>
    <property type="project" value="TreeGrafter"/>
</dbReference>
<evidence type="ECO:0000313" key="10">
    <source>
        <dbReference type="EMBL" id="CEL55316.1"/>
    </source>
</evidence>
<keyword evidence="3" id="KW-0479">Metal-binding</keyword>
<dbReference type="AlphaFoldDB" id="A0A0B7FB85"/>
<protein>
    <recommendedName>
        <fullName evidence="7">DNA polymerase eta</fullName>
    </recommendedName>
</protein>
<keyword evidence="5" id="KW-0234">DNA repair</keyword>
<feature type="compositionally biased region" description="Polar residues" evidence="8">
    <location>
        <begin position="412"/>
        <end position="424"/>
    </location>
</feature>
<organism evidence="10 11">
    <name type="scientific">Thanatephorus cucumeris (strain AG1-IB / isolate 7/3/14)</name>
    <name type="common">Lettuce bottom rot fungus</name>
    <name type="synonym">Rhizoctonia solani</name>
    <dbReference type="NCBI Taxonomy" id="1108050"/>
    <lineage>
        <taxon>Eukaryota</taxon>
        <taxon>Fungi</taxon>
        <taxon>Dikarya</taxon>
        <taxon>Basidiomycota</taxon>
        <taxon>Agaricomycotina</taxon>
        <taxon>Agaricomycetes</taxon>
        <taxon>Cantharellales</taxon>
        <taxon>Ceratobasidiaceae</taxon>
        <taxon>Rhizoctonia</taxon>
        <taxon>Rhizoctonia solani AG-1</taxon>
    </lineage>
</organism>
<dbReference type="GO" id="GO:0035861">
    <property type="term" value="C:site of double-strand break"/>
    <property type="evidence" value="ECO:0007669"/>
    <property type="project" value="TreeGrafter"/>
</dbReference>
<evidence type="ECO:0000256" key="8">
    <source>
        <dbReference type="SAM" id="MobiDB-lite"/>
    </source>
</evidence>